<accession>A0A553BN46</accession>
<dbReference type="Proteomes" id="UP000318669">
    <property type="component" value="Unassembled WGS sequence"/>
</dbReference>
<dbReference type="EMBL" id="VJZL01000013">
    <property type="protein sequence ID" value="TRX09641.1"/>
    <property type="molecule type" value="Genomic_DNA"/>
</dbReference>
<reference evidence="1 2" key="1">
    <citation type="submission" date="2019-07" db="EMBL/GenBank/DDBJ databases">
        <title>Novel species of Flavobacterium.</title>
        <authorList>
            <person name="Liu Q."/>
            <person name="Xin Y.-H."/>
        </authorList>
    </citation>
    <scope>NUCLEOTIDE SEQUENCE [LARGE SCALE GENOMIC DNA]</scope>
    <source>
        <strain evidence="1 2">GSR22</strain>
    </source>
</reference>
<gene>
    <name evidence="1" type="ORF">FNW11_09055</name>
</gene>
<evidence type="ECO:0008006" key="3">
    <source>
        <dbReference type="Google" id="ProtNLM"/>
    </source>
</evidence>
<dbReference type="OrthoDB" id="2972467at2"/>
<name>A0A553BN46_9FLAO</name>
<protein>
    <recommendedName>
        <fullName evidence="3">RHS repeat-associated core domain-containing protein</fullName>
    </recommendedName>
</protein>
<sequence>MHDPRVGRFFATDPLFREYPHNSPYAFSENRVIDGVELEGLEYYTVHIKQDINGNRSLMKVVSHRDTKNGYGELGKGIAYQFHTVIRSGRNKGLESGYTIIRENLHGIYQGGDNPKKFWEDINPKTGDYPDDYQFAPIDETDANGLQHDLDYDDDEIVGVSGILDKKSTKANNDYIERAKKTIAKYEKGGVDNVTGKKVTKETRDAAAFGKNGFSFAEYFKDQPATDIDTSKFVLPDERTESKVKVDNTRVIKK</sequence>
<organism evidence="1 2">
    <name type="scientific">Flavobacterium gawalongense</name>
    <dbReference type="NCBI Taxonomy" id="2594432"/>
    <lineage>
        <taxon>Bacteria</taxon>
        <taxon>Pseudomonadati</taxon>
        <taxon>Bacteroidota</taxon>
        <taxon>Flavobacteriia</taxon>
        <taxon>Flavobacteriales</taxon>
        <taxon>Flavobacteriaceae</taxon>
        <taxon>Flavobacterium</taxon>
    </lineage>
</organism>
<evidence type="ECO:0000313" key="2">
    <source>
        <dbReference type="Proteomes" id="UP000318669"/>
    </source>
</evidence>
<evidence type="ECO:0000313" key="1">
    <source>
        <dbReference type="EMBL" id="TRX09641.1"/>
    </source>
</evidence>
<dbReference type="RefSeq" id="WP_144064782.1">
    <property type="nucleotide sequence ID" value="NZ_VJZL01000013.1"/>
</dbReference>
<proteinExistence type="predicted"/>
<dbReference type="AlphaFoldDB" id="A0A553BN46"/>
<comment type="caution">
    <text evidence="1">The sequence shown here is derived from an EMBL/GenBank/DDBJ whole genome shotgun (WGS) entry which is preliminary data.</text>
</comment>